<dbReference type="Pfam" id="PF02870">
    <property type="entry name" value="Methyltransf_1N"/>
    <property type="match status" value="1"/>
</dbReference>
<feature type="domain" description="Methylated-DNA-[protein]-cysteine S-methyltransferase DNA binding" evidence="9">
    <location>
        <begin position="94"/>
        <end position="173"/>
    </location>
</feature>
<dbReference type="NCBIfam" id="TIGR00589">
    <property type="entry name" value="ogt"/>
    <property type="match status" value="1"/>
</dbReference>
<dbReference type="PROSITE" id="PS00374">
    <property type="entry name" value="MGMT"/>
    <property type="match status" value="1"/>
</dbReference>
<evidence type="ECO:0000256" key="3">
    <source>
        <dbReference type="ARBA" id="ARBA00011918"/>
    </source>
</evidence>
<dbReference type="GO" id="GO:0032259">
    <property type="term" value="P:methylation"/>
    <property type="evidence" value="ECO:0007669"/>
    <property type="project" value="UniProtKB-KW"/>
</dbReference>
<accession>A0A9D1RYE3</accession>
<dbReference type="InterPro" id="IPR014048">
    <property type="entry name" value="MethylDNA_cys_MeTrfase_DNA-bd"/>
</dbReference>
<dbReference type="Gene3D" id="3.30.160.70">
    <property type="entry name" value="Methylated DNA-protein cysteine methyltransferase domain"/>
    <property type="match status" value="1"/>
</dbReference>
<dbReference type="InterPro" id="IPR036631">
    <property type="entry name" value="MGMT_N_sf"/>
</dbReference>
<comment type="caution">
    <text evidence="11">The sequence shown here is derived from an EMBL/GenBank/DDBJ whole genome shotgun (WGS) entry which is preliminary data.</text>
</comment>
<sequence>MFTHAPSPVGPLLVLFSGDGTPTGIHFPSSAKAPAESAWGEAVELSAAMKKFPQVAALVTQLEEYFAGSRREFDVELGWDGVNGEPGGTGGASEFNLRVWKLLQEIPYGATVAYGELAEKLGSKGLAQRVGQAVGSNPFSIVVPCHRVVGADGSLTGFAGGLERKRFLLALEEPAAGDAGRLF</sequence>
<dbReference type="Pfam" id="PF01035">
    <property type="entry name" value="DNA_binding_1"/>
    <property type="match status" value="1"/>
</dbReference>
<dbReference type="PANTHER" id="PTHR10815">
    <property type="entry name" value="METHYLATED-DNA--PROTEIN-CYSTEINE METHYLTRANSFERASE"/>
    <property type="match status" value="1"/>
</dbReference>
<evidence type="ECO:0000256" key="6">
    <source>
        <dbReference type="ARBA" id="ARBA00022763"/>
    </source>
</evidence>
<dbReference type="SUPFAM" id="SSF46767">
    <property type="entry name" value="Methylated DNA-protein cysteine methyltransferase, C-terminal domain"/>
    <property type="match status" value="1"/>
</dbReference>
<dbReference type="SUPFAM" id="SSF53155">
    <property type="entry name" value="Methylated DNA-protein cysteine methyltransferase domain"/>
    <property type="match status" value="1"/>
</dbReference>
<dbReference type="EMBL" id="DXFZ01000074">
    <property type="protein sequence ID" value="HIW96047.1"/>
    <property type="molecule type" value="Genomic_DNA"/>
</dbReference>
<evidence type="ECO:0000256" key="1">
    <source>
        <dbReference type="ARBA" id="ARBA00001286"/>
    </source>
</evidence>
<protein>
    <recommendedName>
        <fullName evidence="3">methylated-DNA--[protein]-cysteine S-methyltransferase</fullName>
        <ecNumber evidence="3">2.1.1.63</ecNumber>
    </recommendedName>
</protein>
<keyword evidence="4" id="KW-0489">Methyltransferase</keyword>
<evidence type="ECO:0000256" key="2">
    <source>
        <dbReference type="ARBA" id="ARBA00008711"/>
    </source>
</evidence>
<feature type="domain" description="Methylguanine DNA methyltransferase ribonuclease-like" evidence="10">
    <location>
        <begin position="5"/>
        <end position="77"/>
    </location>
</feature>
<comment type="catalytic activity">
    <reaction evidence="8">
        <text>a 6-O-methyl-2'-deoxyguanosine in DNA + L-cysteinyl-[protein] = S-methyl-L-cysteinyl-[protein] + a 2'-deoxyguanosine in DNA</text>
        <dbReference type="Rhea" id="RHEA:24000"/>
        <dbReference type="Rhea" id="RHEA-COMP:10131"/>
        <dbReference type="Rhea" id="RHEA-COMP:10132"/>
        <dbReference type="Rhea" id="RHEA-COMP:11367"/>
        <dbReference type="Rhea" id="RHEA-COMP:11368"/>
        <dbReference type="ChEBI" id="CHEBI:29950"/>
        <dbReference type="ChEBI" id="CHEBI:82612"/>
        <dbReference type="ChEBI" id="CHEBI:85445"/>
        <dbReference type="ChEBI" id="CHEBI:85448"/>
        <dbReference type="EC" id="2.1.1.63"/>
    </reaction>
</comment>
<name>A0A9D1RYE3_9CORY</name>
<reference evidence="11" key="1">
    <citation type="journal article" date="2021" name="PeerJ">
        <title>Extensive microbial diversity within the chicken gut microbiome revealed by metagenomics and culture.</title>
        <authorList>
            <person name="Gilroy R."/>
            <person name="Ravi A."/>
            <person name="Getino M."/>
            <person name="Pursley I."/>
            <person name="Horton D.L."/>
            <person name="Alikhan N.F."/>
            <person name="Baker D."/>
            <person name="Gharbi K."/>
            <person name="Hall N."/>
            <person name="Watson M."/>
            <person name="Adriaenssens E.M."/>
            <person name="Foster-Nyarko E."/>
            <person name="Jarju S."/>
            <person name="Secka A."/>
            <person name="Antonio M."/>
            <person name="Oren A."/>
            <person name="Chaudhuri R.R."/>
            <person name="La Ragione R."/>
            <person name="Hildebrand F."/>
            <person name="Pallen M.J."/>
        </authorList>
    </citation>
    <scope>NUCLEOTIDE SEQUENCE</scope>
    <source>
        <strain evidence="11">4376</strain>
    </source>
</reference>
<dbReference type="FunFam" id="1.10.10.10:FF:000214">
    <property type="entry name" value="Methylated-DNA--protein-cysteine methyltransferase"/>
    <property type="match status" value="1"/>
</dbReference>
<evidence type="ECO:0000256" key="5">
    <source>
        <dbReference type="ARBA" id="ARBA00022679"/>
    </source>
</evidence>
<dbReference type="InterPro" id="IPR036388">
    <property type="entry name" value="WH-like_DNA-bd_sf"/>
</dbReference>
<dbReference type="Proteomes" id="UP000824189">
    <property type="component" value="Unassembled WGS sequence"/>
</dbReference>
<reference evidence="11" key="2">
    <citation type="submission" date="2021-04" db="EMBL/GenBank/DDBJ databases">
        <authorList>
            <person name="Gilroy R."/>
        </authorList>
    </citation>
    <scope>NUCLEOTIDE SEQUENCE</scope>
    <source>
        <strain evidence="11">4376</strain>
    </source>
</reference>
<evidence type="ECO:0000256" key="8">
    <source>
        <dbReference type="ARBA" id="ARBA00049348"/>
    </source>
</evidence>
<dbReference type="EC" id="2.1.1.63" evidence="3"/>
<evidence type="ECO:0000256" key="4">
    <source>
        <dbReference type="ARBA" id="ARBA00022603"/>
    </source>
</evidence>
<dbReference type="InterPro" id="IPR001497">
    <property type="entry name" value="MethylDNA_cys_MeTrfase_AS"/>
</dbReference>
<dbReference type="CDD" id="cd06445">
    <property type="entry name" value="ATase"/>
    <property type="match status" value="1"/>
</dbReference>
<dbReference type="InterPro" id="IPR036217">
    <property type="entry name" value="MethylDNA_cys_MeTrfase_DNAb"/>
</dbReference>
<evidence type="ECO:0000256" key="7">
    <source>
        <dbReference type="ARBA" id="ARBA00023204"/>
    </source>
</evidence>
<dbReference type="GO" id="GO:0003908">
    <property type="term" value="F:methylated-DNA-[protein]-cysteine S-methyltransferase activity"/>
    <property type="evidence" value="ECO:0007669"/>
    <property type="project" value="UniProtKB-EC"/>
</dbReference>
<comment type="catalytic activity">
    <reaction evidence="1">
        <text>a 4-O-methyl-thymidine in DNA + L-cysteinyl-[protein] = a thymidine in DNA + S-methyl-L-cysteinyl-[protein]</text>
        <dbReference type="Rhea" id="RHEA:53428"/>
        <dbReference type="Rhea" id="RHEA-COMP:10131"/>
        <dbReference type="Rhea" id="RHEA-COMP:10132"/>
        <dbReference type="Rhea" id="RHEA-COMP:13555"/>
        <dbReference type="Rhea" id="RHEA-COMP:13556"/>
        <dbReference type="ChEBI" id="CHEBI:29950"/>
        <dbReference type="ChEBI" id="CHEBI:82612"/>
        <dbReference type="ChEBI" id="CHEBI:137386"/>
        <dbReference type="ChEBI" id="CHEBI:137387"/>
        <dbReference type="EC" id="2.1.1.63"/>
    </reaction>
</comment>
<dbReference type="Gene3D" id="1.10.10.10">
    <property type="entry name" value="Winged helix-like DNA-binding domain superfamily/Winged helix DNA-binding domain"/>
    <property type="match status" value="1"/>
</dbReference>
<comment type="similarity">
    <text evidence="2">Belongs to the MGMT family.</text>
</comment>
<evidence type="ECO:0000313" key="12">
    <source>
        <dbReference type="Proteomes" id="UP000824189"/>
    </source>
</evidence>
<dbReference type="AlphaFoldDB" id="A0A9D1RYE3"/>
<evidence type="ECO:0000259" key="10">
    <source>
        <dbReference type="Pfam" id="PF02870"/>
    </source>
</evidence>
<keyword evidence="6" id="KW-0227">DNA damage</keyword>
<keyword evidence="7" id="KW-0234">DNA repair</keyword>
<dbReference type="InterPro" id="IPR008332">
    <property type="entry name" value="MethylG_MeTrfase_N"/>
</dbReference>
<organism evidence="11 12">
    <name type="scientific">Candidatus Corynebacterium gallistercoris</name>
    <dbReference type="NCBI Taxonomy" id="2838530"/>
    <lineage>
        <taxon>Bacteria</taxon>
        <taxon>Bacillati</taxon>
        <taxon>Actinomycetota</taxon>
        <taxon>Actinomycetes</taxon>
        <taxon>Mycobacteriales</taxon>
        <taxon>Corynebacteriaceae</taxon>
        <taxon>Corynebacterium</taxon>
    </lineage>
</organism>
<evidence type="ECO:0000259" key="9">
    <source>
        <dbReference type="Pfam" id="PF01035"/>
    </source>
</evidence>
<proteinExistence type="inferred from homology"/>
<dbReference type="PANTHER" id="PTHR10815:SF5">
    <property type="entry name" value="METHYLATED-DNA--PROTEIN-CYSTEINE METHYLTRANSFERASE"/>
    <property type="match status" value="1"/>
</dbReference>
<dbReference type="GO" id="GO:0006281">
    <property type="term" value="P:DNA repair"/>
    <property type="evidence" value="ECO:0007669"/>
    <property type="project" value="UniProtKB-KW"/>
</dbReference>
<gene>
    <name evidence="11" type="ORF">H9867_06160</name>
</gene>
<keyword evidence="5" id="KW-0808">Transferase</keyword>
<evidence type="ECO:0000313" key="11">
    <source>
        <dbReference type="EMBL" id="HIW96047.1"/>
    </source>
</evidence>